<evidence type="ECO:0000313" key="4">
    <source>
        <dbReference type="EMBL" id="SZX75680.1"/>
    </source>
</evidence>
<accession>A0A383WEJ0</accession>
<dbReference type="InterPro" id="IPR014044">
    <property type="entry name" value="CAP_dom"/>
</dbReference>
<keyword evidence="2" id="KW-0732">Signal</keyword>
<dbReference type="SMART" id="SM00198">
    <property type="entry name" value="SCP"/>
    <property type="match status" value="1"/>
</dbReference>
<gene>
    <name evidence="4" type="ORF">BQ4739_LOCUS15956</name>
</gene>
<protein>
    <recommendedName>
        <fullName evidence="3">SCP domain-containing protein</fullName>
    </recommendedName>
</protein>
<dbReference type="Pfam" id="PF00188">
    <property type="entry name" value="CAP"/>
    <property type="match status" value="1"/>
</dbReference>
<feature type="compositionally biased region" description="Low complexity" evidence="1">
    <location>
        <begin position="151"/>
        <end position="165"/>
    </location>
</feature>
<dbReference type="Proteomes" id="UP000256970">
    <property type="component" value="Unassembled WGS sequence"/>
</dbReference>
<feature type="domain" description="SCP" evidence="3">
    <location>
        <begin position="55"/>
        <end position="156"/>
    </location>
</feature>
<keyword evidence="5" id="KW-1185">Reference proteome</keyword>
<dbReference type="STRING" id="3088.A0A383WEJ0"/>
<dbReference type="Gene3D" id="3.40.33.10">
    <property type="entry name" value="CAP"/>
    <property type="match status" value="1"/>
</dbReference>
<dbReference type="InterPro" id="IPR035940">
    <property type="entry name" value="CAP_sf"/>
</dbReference>
<feature type="chain" id="PRO_5016863697" description="SCP domain-containing protein" evidence="2">
    <location>
        <begin position="22"/>
        <end position="165"/>
    </location>
</feature>
<dbReference type="InterPro" id="IPR001283">
    <property type="entry name" value="CRISP-related"/>
</dbReference>
<evidence type="ECO:0000256" key="2">
    <source>
        <dbReference type="SAM" id="SignalP"/>
    </source>
</evidence>
<name>A0A383WEJ0_TETOB</name>
<dbReference type="EMBL" id="FNXT01001239">
    <property type="protein sequence ID" value="SZX75680.1"/>
    <property type="molecule type" value="Genomic_DNA"/>
</dbReference>
<dbReference type="AlphaFoldDB" id="A0A383WEJ0"/>
<feature type="signal peptide" evidence="2">
    <location>
        <begin position="1"/>
        <end position="21"/>
    </location>
</feature>
<evidence type="ECO:0000259" key="3">
    <source>
        <dbReference type="SMART" id="SM00198"/>
    </source>
</evidence>
<dbReference type="PANTHER" id="PTHR10334">
    <property type="entry name" value="CYSTEINE-RICH SECRETORY PROTEIN-RELATED"/>
    <property type="match status" value="1"/>
</dbReference>
<proteinExistence type="predicted"/>
<evidence type="ECO:0000313" key="5">
    <source>
        <dbReference type="Proteomes" id="UP000256970"/>
    </source>
</evidence>
<evidence type="ECO:0000256" key="1">
    <source>
        <dbReference type="SAM" id="MobiDB-lite"/>
    </source>
</evidence>
<sequence length="165" mass="17868">MMSTLPLLVLLLCAAAAAARADEGYDLVSEPLYSEPNNSAAVGISSTVQQTPTPAKFQFIVAEHNKMRAEHGVGPLVWDDTLAQSAATITNQCNFSHDPTLPVGENLAAAIRSSITEEEALERAITSWNGEEAFYDYSKPGFDGATGHFTQQQQQQQQQQQPCVK</sequence>
<reference evidence="4 5" key="1">
    <citation type="submission" date="2016-10" db="EMBL/GenBank/DDBJ databases">
        <authorList>
            <person name="Cai Z."/>
        </authorList>
    </citation>
    <scope>NUCLEOTIDE SEQUENCE [LARGE SCALE GENOMIC DNA]</scope>
</reference>
<feature type="region of interest" description="Disordered" evidence="1">
    <location>
        <begin position="140"/>
        <end position="165"/>
    </location>
</feature>
<organism evidence="4 5">
    <name type="scientific">Tetradesmus obliquus</name>
    <name type="common">Green alga</name>
    <name type="synonym">Acutodesmus obliquus</name>
    <dbReference type="NCBI Taxonomy" id="3088"/>
    <lineage>
        <taxon>Eukaryota</taxon>
        <taxon>Viridiplantae</taxon>
        <taxon>Chlorophyta</taxon>
        <taxon>core chlorophytes</taxon>
        <taxon>Chlorophyceae</taxon>
        <taxon>CS clade</taxon>
        <taxon>Sphaeropleales</taxon>
        <taxon>Scenedesmaceae</taxon>
        <taxon>Tetradesmus</taxon>
    </lineage>
</organism>
<dbReference type="SUPFAM" id="SSF55797">
    <property type="entry name" value="PR-1-like"/>
    <property type="match status" value="1"/>
</dbReference>